<accession>A0A0D3ISJ2</accession>
<proteinExistence type="predicted"/>
<dbReference type="InterPro" id="IPR036770">
    <property type="entry name" value="Ankyrin_rpt-contain_sf"/>
</dbReference>
<dbReference type="HOGENOM" id="CLU_1263579_0_0_1"/>
<evidence type="ECO:0000313" key="5">
    <source>
        <dbReference type="EnsemblProtists" id="EOD14227"/>
    </source>
</evidence>
<evidence type="ECO:0000256" key="3">
    <source>
        <dbReference type="PROSITE-ProRule" id="PRU00023"/>
    </source>
</evidence>
<evidence type="ECO:0000256" key="1">
    <source>
        <dbReference type="ARBA" id="ARBA00022737"/>
    </source>
</evidence>
<name>A0A0D3ISJ2_EMIH1</name>
<dbReference type="Proteomes" id="UP000013827">
    <property type="component" value="Unassembled WGS sequence"/>
</dbReference>
<dbReference type="PROSITE" id="PS50297">
    <property type="entry name" value="ANK_REP_REGION"/>
    <property type="match status" value="1"/>
</dbReference>
<protein>
    <submittedName>
        <fullName evidence="5">Uncharacterized protein</fullName>
    </submittedName>
</protein>
<dbReference type="AlphaFoldDB" id="A0A0D3ISJ2"/>
<reference evidence="6" key="1">
    <citation type="journal article" date="2013" name="Nature">
        <title>Pan genome of the phytoplankton Emiliania underpins its global distribution.</title>
        <authorList>
            <person name="Read B.A."/>
            <person name="Kegel J."/>
            <person name="Klute M.J."/>
            <person name="Kuo A."/>
            <person name="Lefebvre S.C."/>
            <person name="Maumus F."/>
            <person name="Mayer C."/>
            <person name="Miller J."/>
            <person name="Monier A."/>
            <person name="Salamov A."/>
            <person name="Young J."/>
            <person name="Aguilar M."/>
            <person name="Claverie J.M."/>
            <person name="Frickenhaus S."/>
            <person name="Gonzalez K."/>
            <person name="Herman E.K."/>
            <person name="Lin Y.C."/>
            <person name="Napier J."/>
            <person name="Ogata H."/>
            <person name="Sarno A.F."/>
            <person name="Shmutz J."/>
            <person name="Schroeder D."/>
            <person name="de Vargas C."/>
            <person name="Verret F."/>
            <person name="von Dassow P."/>
            <person name="Valentin K."/>
            <person name="Van de Peer Y."/>
            <person name="Wheeler G."/>
            <person name="Dacks J.B."/>
            <person name="Delwiche C.F."/>
            <person name="Dyhrman S.T."/>
            <person name="Glockner G."/>
            <person name="John U."/>
            <person name="Richards T."/>
            <person name="Worden A.Z."/>
            <person name="Zhang X."/>
            <person name="Grigoriev I.V."/>
            <person name="Allen A.E."/>
            <person name="Bidle K."/>
            <person name="Borodovsky M."/>
            <person name="Bowler C."/>
            <person name="Brownlee C."/>
            <person name="Cock J.M."/>
            <person name="Elias M."/>
            <person name="Gladyshev V.N."/>
            <person name="Groth M."/>
            <person name="Guda C."/>
            <person name="Hadaegh A."/>
            <person name="Iglesias-Rodriguez M.D."/>
            <person name="Jenkins J."/>
            <person name="Jones B.M."/>
            <person name="Lawson T."/>
            <person name="Leese F."/>
            <person name="Lindquist E."/>
            <person name="Lobanov A."/>
            <person name="Lomsadze A."/>
            <person name="Malik S.B."/>
            <person name="Marsh M.E."/>
            <person name="Mackinder L."/>
            <person name="Mock T."/>
            <person name="Mueller-Roeber B."/>
            <person name="Pagarete A."/>
            <person name="Parker M."/>
            <person name="Probert I."/>
            <person name="Quesneville H."/>
            <person name="Raines C."/>
            <person name="Rensing S.A."/>
            <person name="Riano-Pachon D.M."/>
            <person name="Richier S."/>
            <person name="Rokitta S."/>
            <person name="Shiraiwa Y."/>
            <person name="Soanes D.M."/>
            <person name="van der Giezen M."/>
            <person name="Wahlund T.M."/>
            <person name="Williams B."/>
            <person name="Wilson W."/>
            <person name="Wolfe G."/>
            <person name="Wurch L.L."/>
        </authorList>
    </citation>
    <scope>NUCLEOTIDE SEQUENCE</scope>
</reference>
<dbReference type="KEGG" id="ehx:EMIHUDRAFT_246342"/>
<evidence type="ECO:0000313" key="6">
    <source>
        <dbReference type="Proteomes" id="UP000013827"/>
    </source>
</evidence>
<sequence>MAPQPASELARSAETAQRAAENARANEKWVTCDACKTKELASLEAAATEASKAAETAQRAAENARANEKWVTCDACKTKVQRALLKAIESNSLRAVESAVKKGADPLLPGEHANTPLHIAAMYGSLRVIGYLCEARADLTACNRGGRTPLESAQKVGEPKAIAMLQAFAGGSGLCAALAWSPGEARRLSFHQFCTFGAPDAAAAASDGAPLRLRAPKSA</sequence>
<dbReference type="SMART" id="SM00248">
    <property type="entry name" value="ANK"/>
    <property type="match status" value="2"/>
</dbReference>
<keyword evidence="1" id="KW-0677">Repeat</keyword>
<dbReference type="EnsemblProtists" id="EOD14227">
    <property type="protein sequence ID" value="EOD14227"/>
    <property type="gene ID" value="EMIHUDRAFT_246342"/>
</dbReference>
<feature type="compositionally biased region" description="Low complexity" evidence="4">
    <location>
        <begin position="13"/>
        <end position="23"/>
    </location>
</feature>
<dbReference type="PROSITE" id="PS50088">
    <property type="entry name" value="ANK_REPEAT"/>
    <property type="match status" value="1"/>
</dbReference>
<feature type="repeat" description="ANK" evidence="3">
    <location>
        <begin position="112"/>
        <end position="144"/>
    </location>
</feature>
<dbReference type="STRING" id="2903.R1BWT1"/>
<dbReference type="Pfam" id="PF12796">
    <property type="entry name" value="Ank_2"/>
    <property type="match status" value="1"/>
</dbReference>
<dbReference type="SUPFAM" id="SSF48403">
    <property type="entry name" value="Ankyrin repeat"/>
    <property type="match status" value="1"/>
</dbReference>
<keyword evidence="2 3" id="KW-0040">ANK repeat</keyword>
<reference evidence="5" key="2">
    <citation type="submission" date="2024-10" db="UniProtKB">
        <authorList>
            <consortium name="EnsemblProtists"/>
        </authorList>
    </citation>
    <scope>IDENTIFICATION</scope>
</reference>
<dbReference type="InterPro" id="IPR002110">
    <property type="entry name" value="Ankyrin_rpt"/>
</dbReference>
<evidence type="ECO:0000256" key="4">
    <source>
        <dbReference type="SAM" id="MobiDB-lite"/>
    </source>
</evidence>
<keyword evidence="6" id="KW-1185">Reference proteome</keyword>
<dbReference type="RefSeq" id="XP_005766656.1">
    <property type="nucleotide sequence ID" value="XM_005766599.1"/>
</dbReference>
<dbReference type="GeneID" id="17260380"/>
<dbReference type="PaxDb" id="2903-EOD14227"/>
<dbReference type="PANTHER" id="PTHR24126">
    <property type="entry name" value="ANKYRIN REPEAT, PH AND SEC7 DOMAIN CONTAINING PROTEIN SECG-RELATED"/>
    <property type="match status" value="1"/>
</dbReference>
<feature type="region of interest" description="Disordered" evidence="4">
    <location>
        <begin position="1"/>
        <end position="25"/>
    </location>
</feature>
<evidence type="ECO:0000256" key="2">
    <source>
        <dbReference type="ARBA" id="ARBA00023043"/>
    </source>
</evidence>
<dbReference type="Gene3D" id="1.25.40.20">
    <property type="entry name" value="Ankyrin repeat-containing domain"/>
    <property type="match status" value="1"/>
</dbReference>
<organism evidence="5 6">
    <name type="scientific">Emiliania huxleyi (strain CCMP1516)</name>
    <dbReference type="NCBI Taxonomy" id="280463"/>
    <lineage>
        <taxon>Eukaryota</taxon>
        <taxon>Haptista</taxon>
        <taxon>Haptophyta</taxon>
        <taxon>Prymnesiophyceae</taxon>
        <taxon>Isochrysidales</taxon>
        <taxon>Noelaerhabdaceae</taxon>
        <taxon>Emiliania</taxon>
    </lineage>
</organism>